<gene>
    <name evidence="3" type="ORF">niasHT_020827</name>
</gene>
<evidence type="ECO:0000259" key="2">
    <source>
        <dbReference type="Pfam" id="PF10551"/>
    </source>
</evidence>
<feature type="region of interest" description="Disordered" evidence="1">
    <location>
        <begin position="377"/>
        <end position="457"/>
    </location>
</feature>
<sequence length="1009" mass="114763">MNRRWVCTDVWMDIFPHFDRPQLGLKMALLSPRFEVLVDKHFDGKSEWTIWRSIAIRKIRTTAKLYVEKSNGKSVPFPLPDHPMNSKIRFDDLLIYYIDHSVVEFLRANQQIFDKGTDLNLDFYIEAKNVQQVWDVVAREIWPIFAPNIRHLSFSDSHDLDNLRRLTSSTILTELNQLVSINSGELLPDAICDDGPNATAGQAFLCATTSSTNYIIRLELFDESTPIEPFELVNVQTNEKLTLEKEENDDENMDEEDDDDDSGIEYIDLDGNLNKIAFELYGNCIGPLSPPKAGQMNAKNQFEGFKLLNVQTNEKLTLEKEENDDENVDEEDDGEYINLLLERCQIGETIQWEDKKTDNLNNVDISLYVEFNIGGQNERKKSTESEPWAQQQTAEEKQMKSIRNIIEQQQRRKASKRTRKSSEFDDSSVFQTQSEGNDDEEPASDEGDAENRPPVEFQCGKTERGAFCIWYQGFRFTRRKGRWFRCSNRDCDATAVVNEDGEEGAITGMIGKKGHNHLPNPACFHAEQKRNKIKTTTMENPRQKPSKVLAEVRANTKDETFVSMGTDFALAAVMRRQKRKIYGNIDRVNPLNVVLPDALLMKDGENTLLYDSRVHRKGQSDVLLDVLKRARKISVDGTFKVSPAAWTQCFVIGAFVNRRLALCVHALLPGKQRKYYEEALNAVKAVIAPNTPAHIISDFETATIRAMQETFPAAQLTGCLFHMSQAVFRKWREMGLEELYANDEEQGEGARNSFKKLLALALIPEQQVRHGFALIVNHAPDGLAAFFGYFARVYVGLTAHEQEAGAVAFAPSTDPSRRSSISTNATGDDEYSRRNSFVNLDHVYGNNFIQFGNPSPVPSTPTTQSSTTFLVVPRWELPIVRPPLYPVHFWNVHDRARSAVEKTNNAMEASHLQFSRGLVHHPSLSDFLAAILDDVDRQVDIARSARVFPHKRRIKYILKEQLIGDALDEAEYNTDEDVMNILSLLSLQMQGYVGGLRARGAQRDHEDRE</sequence>
<feature type="domain" description="MULE transposase" evidence="2">
    <location>
        <begin position="633"/>
        <end position="725"/>
    </location>
</feature>
<reference evidence="3 4" key="1">
    <citation type="submission" date="2024-10" db="EMBL/GenBank/DDBJ databases">
        <authorList>
            <person name="Kim D."/>
        </authorList>
    </citation>
    <scope>NUCLEOTIDE SEQUENCE [LARGE SCALE GENOMIC DNA]</scope>
    <source>
        <strain evidence="3">BH-2024</strain>
    </source>
</reference>
<proteinExistence type="predicted"/>
<dbReference type="AlphaFoldDB" id="A0ABD2KLR2"/>
<dbReference type="InterPro" id="IPR018289">
    <property type="entry name" value="MULE_transposase_dom"/>
</dbReference>
<evidence type="ECO:0000313" key="4">
    <source>
        <dbReference type="Proteomes" id="UP001620626"/>
    </source>
</evidence>
<feature type="compositionally biased region" description="Acidic residues" evidence="1">
    <location>
        <begin position="246"/>
        <end position="262"/>
    </location>
</feature>
<dbReference type="Proteomes" id="UP001620626">
    <property type="component" value="Unassembled WGS sequence"/>
</dbReference>
<protein>
    <recommendedName>
        <fullName evidence="2">MULE transposase domain-containing protein</fullName>
    </recommendedName>
</protein>
<accession>A0ABD2KLR2</accession>
<dbReference type="Pfam" id="PF10551">
    <property type="entry name" value="MULE"/>
    <property type="match status" value="1"/>
</dbReference>
<dbReference type="EMBL" id="JBICBT010000725">
    <property type="protein sequence ID" value="KAL3103798.1"/>
    <property type="molecule type" value="Genomic_DNA"/>
</dbReference>
<evidence type="ECO:0000256" key="1">
    <source>
        <dbReference type="SAM" id="MobiDB-lite"/>
    </source>
</evidence>
<evidence type="ECO:0000313" key="3">
    <source>
        <dbReference type="EMBL" id="KAL3103798.1"/>
    </source>
</evidence>
<dbReference type="Gene3D" id="2.20.25.240">
    <property type="match status" value="1"/>
</dbReference>
<keyword evidence="4" id="KW-1185">Reference proteome</keyword>
<name>A0ABD2KLR2_9BILA</name>
<feature type="compositionally biased region" description="Acidic residues" evidence="1">
    <location>
        <begin position="436"/>
        <end position="448"/>
    </location>
</feature>
<organism evidence="3 4">
    <name type="scientific">Heterodera trifolii</name>
    <dbReference type="NCBI Taxonomy" id="157864"/>
    <lineage>
        <taxon>Eukaryota</taxon>
        <taxon>Metazoa</taxon>
        <taxon>Ecdysozoa</taxon>
        <taxon>Nematoda</taxon>
        <taxon>Chromadorea</taxon>
        <taxon>Rhabditida</taxon>
        <taxon>Tylenchina</taxon>
        <taxon>Tylenchomorpha</taxon>
        <taxon>Tylenchoidea</taxon>
        <taxon>Heteroderidae</taxon>
        <taxon>Heteroderinae</taxon>
        <taxon>Heterodera</taxon>
    </lineage>
</organism>
<comment type="caution">
    <text evidence="3">The sequence shown here is derived from an EMBL/GenBank/DDBJ whole genome shotgun (WGS) entry which is preliminary data.</text>
</comment>
<feature type="region of interest" description="Disordered" evidence="1">
    <location>
        <begin position="240"/>
        <end position="262"/>
    </location>
</feature>